<proteinExistence type="predicted"/>
<protein>
    <submittedName>
        <fullName evidence="8">Arogenate dehydratase 2</fullName>
    </submittedName>
</protein>
<dbReference type="GO" id="GO:0004664">
    <property type="term" value="F:prephenate dehydratase activity"/>
    <property type="evidence" value="ECO:0007669"/>
    <property type="project" value="InterPro"/>
</dbReference>
<reference evidence="8 9" key="1">
    <citation type="submission" date="2019-07" db="EMBL/GenBank/DDBJ databases">
        <title>De Novo Assembly of kiwifruit Actinidia rufa.</title>
        <authorList>
            <person name="Sugita-Konishi S."/>
            <person name="Sato K."/>
            <person name="Mori E."/>
            <person name="Abe Y."/>
            <person name="Kisaki G."/>
            <person name="Hamano K."/>
            <person name="Suezawa K."/>
            <person name="Otani M."/>
            <person name="Fukuda T."/>
            <person name="Manabe T."/>
            <person name="Gomi K."/>
            <person name="Tabuchi M."/>
            <person name="Akimitsu K."/>
            <person name="Kataoka I."/>
        </authorList>
    </citation>
    <scope>NUCLEOTIDE SEQUENCE [LARGE SCALE GENOMIC DNA]</scope>
    <source>
        <strain evidence="9">cv. Fuchu</strain>
    </source>
</reference>
<dbReference type="InterPro" id="IPR001086">
    <property type="entry name" value="Preph_deHydtase"/>
</dbReference>
<keyword evidence="9" id="KW-1185">Reference proteome</keyword>
<dbReference type="GO" id="GO:0009094">
    <property type="term" value="P:L-phenylalanine biosynthetic process"/>
    <property type="evidence" value="ECO:0007669"/>
    <property type="project" value="UniProtKB-KW"/>
</dbReference>
<evidence type="ECO:0000256" key="1">
    <source>
        <dbReference type="ARBA" id="ARBA00022605"/>
    </source>
</evidence>
<dbReference type="AlphaFoldDB" id="A0A7J0EDM6"/>
<evidence type="ECO:0000256" key="4">
    <source>
        <dbReference type="ARBA" id="ARBA00023239"/>
    </source>
</evidence>
<dbReference type="CDD" id="cd13631">
    <property type="entry name" value="PBP2_Ct-PDT_like"/>
    <property type="match status" value="1"/>
</dbReference>
<keyword evidence="3" id="KW-0584">Phenylalanine biosynthesis</keyword>
<evidence type="ECO:0000313" key="8">
    <source>
        <dbReference type="EMBL" id="GFY84578.1"/>
    </source>
</evidence>
<evidence type="ECO:0000256" key="6">
    <source>
        <dbReference type="SAM" id="SignalP"/>
    </source>
</evidence>
<dbReference type="SUPFAM" id="SSF53850">
    <property type="entry name" value="Periplasmic binding protein-like II"/>
    <property type="match status" value="1"/>
</dbReference>
<gene>
    <name evidence="8" type="ORF">Acr_03g0013520</name>
</gene>
<feature type="signal peptide" evidence="6">
    <location>
        <begin position="1"/>
        <end position="16"/>
    </location>
</feature>
<dbReference type="GO" id="GO:0009507">
    <property type="term" value="C:chloroplast"/>
    <property type="evidence" value="ECO:0007669"/>
    <property type="project" value="TreeGrafter"/>
</dbReference>
<dbReference type="Gene3D" id="3.40.190.10">
    <property type="entry name" value="Periplasmic binding protein-like II"/>
    <property type="match status" value="2"/>
</dbReference>
<keyword evidence="2" id="KW-0057">Aromatic amino acid biosynthesis</keyword>
<evidence type="ECO:0000256" key="2">
    <source>
        <dbReference type="ARBA" id="ARBA00023141"/>
    </source>
</evidence>
<organism evidence="8 9">
    <name type="scientific">Actinidia rufa</name>
    <dbReference type="NCBI Taxonomy" id="165716"/>
    <lineage>
        <taxon>Eukaryota</taxon>
        <taxon>Viridiplantae</taxon>
        <taxon>Streptophyta</taxon>
        <taxon>Embryophyta</taxon>
        <taxon>Tracheophyta</taxon>
        <taxon>Spermatophyta</taxon>
        <taxon>Magnoliopsida</taxon>
        <taxon>eudicotyledons</taxon>
        <taxon>Gunneridae</taxon>
        <taxon>Pentapetalae</taxon>
        <taxon>asterids</taxon>
        <taxon>Ericales</taxon>
        <taxon>Actinidiaceae</taxon>
        <taxon>Actinidia</taxon>
    </lineage>
</organism>
<dbReference type="Proteomes" id="UP000585474">
    <property type="component" value="Unassembled WGS sequence"/>
</dbReference>
<evidence type="ECO:0000256" key="5">
    <source>
        <dbReference type="ARBA" id="ARBA00029440"/>
    </source>
</evidence>
<accession>A0A7J0EDM6</accession>
<evidence type="ECO:0000313" key="9">
    <source>
        <dbReference type="Proteomes" id="UP000585474"/>
    </source>
</evidence>
<feature type="chain" id="PRO_5029655025" evidence="6">
    <location>
        <begin position="17"/>
        <end position="183"/>
    </location>
</feature>
<keyword evidence="1" id="KW-0028">Amino-acid biosynthesis</keyword>
<dbReference type="PANTHER" id="PTHR21022">
    <property type="entry name" value="PREPHENATE DEHYDRATASE P PROTEIN"/>
    <property type="match status" value="1"/>
</dbReference>
<dbReference type="PROSITE" id="PS51171">
    <property type="entry name" value="PREPHENATE_DEHYDR_3"/>
    <property type="match status" value="1"/>
</dbReference>
<dbReference type="InterPro" id="IPR018528">
    <property type="entry name" value="Preph_deHydtase_CS"/>
</dbReference>
<dbReference type="GO" id="GO:0047769">
    <property type="term" value="F:arogenate dehydratase activity"/>
    <property type="evidence" value="ECO:0007669"/>
    <property type="project" value="TreeGrafter"/>
</dbReference>
<feature type="domain" description="Prephenate dehydratase" evidence="7">
    <location>
        <begin position="1"/>
        <end position="161"/>
    </location>
</feature>
<dbReference type="OrthoDB" id="2414662at2759"/>
<sequence length="183" mass="19906">MVLICLFGNIAGPLSASDLSSSWGVSGAYSETAAEKAYPNCEAVPCEQFDIAFEVTYCGEVQLPIRHCLLANHGVRVEDLTRVLSHPQALAQCENTLTTLRVIREAVDNTAGAAQFVALHKLKDTTDVASLGAARVYDMNVLAQDIQDDADNITRFLMLAREPVIPGTDRPFKVDPTKNSRLK</sequence>
<keyword evidence="4" id="KW-0456">Lyase</keyword>
<evidence type="ECO:0000256" key="3">
    <source>
        <dbReference type="ARBA" id="ARBA00023222"/>
    </source>
</evidence>
<dbReference type="EMBL" id="BJWL01000003">
    <property type="protein sequence ID" value="GFY84578.1"/>
    <property type="molecule type" value="Genomic_DNA"/>
</dbReference>
<comment type="pathway">
    <text evidence="5">Amino-acid biosynthesis.</text>
</comment>
<dbReference type="Pfam" id="PF00800">
    <property type="entry name" value="PDT"/>
    <property type="match status" value="1"/>
</dbReference>
<name>A0A7J0EDM6_9ERIC</name>
<keyword evidence="6" id="KW-0732">Signal</keyword>
<dbReference type="FunFam" id="3.40.190.10:FF:000031">
    <property type="entry name" value="Arogenate dehydratase"/>
    <property type="match status" value="1"/>
</dbReference>
<comment type="caution">
    <text evidence="8">The sequence shown here is derived from an EMBL/GenBank/DDBJ whole genome shotgun (WGS) entry which is preliminary data.</text>
</comment>
<evidence type="ECO:0000259" key="7">
    <source>
        <dbReference type="PROSITE" id="PS51171"/>
    </source>
</evidence>
<dbReference type="PROSITE" id="PS00857">
    <property type="entry name" value="PREPHENATE_DEHYDR_1"/>
    <property type="match status" value="1"/>
</dbReference>
<dbReference type="PANTHER" id="PTHR21022:SF42">
    <property type="entry name" value="AROGENATE DEHYDRATASE_PREPHENATE DEHYDRATASE 2, CHLOROPLASTIC"/>
    <property type="match status" value="1"/>
</dbReference>